<accession>A0A6J6E2S8</accession>
<dbReference type="GO" id="GO:0022904">
    <property type="term" value="P:respiratory electron transport chain"/>
    <property type="evidence" value="ECO:0007669"/>
    <property type="project" value="TreeGrafter"/>
</dbReference>
<evidence type="ECO:0000256" key="1">
    <source>
        <dbReference type="SAM" id="Phobius"/>
    </source>
</evidence>
<keyword evidence="1" id="KW-1133">Transmembrane helix</keyword>
<dbReference type="PANTHER" id="PTHR10422">
    <property type="entry name" value="CYTOCHROME C OXIDASE SUBUNIT 1"/>
    <property type="match status" value="1"/>
</dbReference>
<dbReference type="PRINTS" id="PR01165">
    <property type="entry name" value="CYCOXIDASEI"/>
</dbReference>
<dbReference type="GO" id="GO:0016020">
    <property type="term" value="C:membrane"/>
    <property type="evidence" value="ECO:0007669"/>
    <property type="project" value="InterPro"/>
</dbReference>
<dbReference type="AlphaFoldDB" id="A0A6J6E2S8"/>
<organism evidence="3">
    <name type="scientific">freshwater metagenome</name>
    <dbReference type="NCBI Taxonomy" id="449393"/>
    <lineage>
        <taxon>unclassified sequences</taxon>
        <taxon>metagenomes</taxon>
        <taxon>ecological metagenomes</taxon>
    </lineage>
</organism>
<feature type="transmembrane region" description="Helical" evidence="1">
    <location>
        <begin position="190"/>
        <end position="218"/>
    </location>
</feature>
<feature type="transmembrane region" description="Helical" evidence="1">
    <location>
        <begin position="120"/>
        <end position="140"/>
    </location>
</feature>
<dbReference type="GO" id="GO:0015990">
    <property type="term" value="P:electron transport coupled proton transport"/>
    <property type="evidence" value="ECO:0007669"/>
    <property type="project" value="TreeGrafter"/>
</dbReference>
<feature type="domain" description="Cytochrome oxidase subunit I profile" evidence="2">
    <location>
        <begin position="26"/>
        <end position="520"/>
    </location>
</feature>
<proteinExistence type="predicted"/>
<feature type="transmembrane region" description="Helical" evidence="1">
    <location>
        <begin position="85"/>
        <end position="108"/>
    </location>
</feature>
<dbReference type="PANTHER" id="PTHR10422:SF29">
    <property type="entry name" value="CYTOCHROME C OXIDASE SUBUNIT 1 HOMOLOG, BACTEROID"/>
    <property type="match status" value="1"/>
</dbReference>
<dbReference type="GO" id="GO:0020037">
    <property type="term" value="F:heme binding"/>
    <property type="evidence" value="ECO:0007669"/>
    <property type="project" value="InterPro"/>
</dbReference>
<keyword evidence="1" id="KW-0812">Transmembrane</keyword>
<dbReference type="GO" id="GO:0009060">
    <property type="term" value="P:aerobic respiration"/>
    <property type="evidence" value="ECO:0007669"/>
    <property type="project" value="InterPro"/>
</dbReference>
<evidence type="ECO:0000259" key="2">
    <source>
        <dbReference type="PROSITE" id="PS50855"/>
    </source>
</evidence>
<sequence>MTTIDTHVGVSTHTTGSSFVASVGQWVTSSDHKKIGRLFIGLSLLYAIAVAVIGALIGFERINPDGAQFFDADAALQLTQLHRHALVFGLLAPLFIGLAIAVVPMQVGARAIALPRLAQLGFWGWALGTDLVLISFIANGGPGGGSSDMVDLYLLGLGLSLAGLLAGAVSVATTVLTSRAPGMGLMDVPAFSWSALMGSVASVLSLPVAIGTVAYLYVDHTYSQSAFGDNKVINTWLGWVYAQPQTFVLIVMALGVLAEIAPVTARTRQPLRPVLLAGIALITTATLGAVTQTAHVLDLSGTTGDKLSSTILFLFFNGLPLLGALVTVAVAMLSFKEGRPGVNASFAFALLGALMLLAGVAGSFVQHIGDAALVGTSFGEGVTAYVVYGGLLAALGGITYWAPKLWGVVLDDKKVLGLAGLGFIGVVLASLPLYVAGFADQPVDAVNDFDYSGPLGLWNVLAGAGSAVIALVVLAYVGLLFAAVRKGAGASDDPWDAHTLEWSIPSPAPADNFAALATVSSSEPLLDVKPSQEVPA</sequence>
<name>A0A6J6E2S8_9ZZZZ</name>
<reference evidence="3" key="1">
    <citation type="submission" date="2020-05" db="EMBL/GenBank/DDBJ databases">
        <authorList>
            <person name="Chiriac C."/>
            <person name="Salcher M."/>
            <person name="Ghai R."/>
            <person name="Kavagutti S V."/>
        </authorList>
    </citation>
    <scope>NUCLEOTIDE SEQUENCE</scope>
</reference>
<protein>
    <submittedName>
        <fullName evidence="3">Unannotated protein</fullName>
    </submittedName>
</protein>
<dbReference type="GO" id="GO:0004129">
    <property type="term" value="F:cytochrome-c oxidase activity"/>
    <property type="evidence" value="ECO:0007669"/>
    <property type="project" value="InterPro"/>
</dbReference>
<feature type="transmembrane region" description="Helical" evidence="1">
    <location>
        <begin position="311"/>
        <end position="333"/>
    </location>
</feature>
<dbReference type="InterPro" id="IPR036927">
    <property type="entry name" value="Cyt_c_oxase-like_su1_sf"/>
</dbReference>
<feature type="transmembrane region" description="Helical" evidence="1">
    <location>
        <begin position="457"/>
        <end position="484"/>
    </location>
</feature>
<feature type="transmembrane region" description="Helical" evidence="1">
    <location>
        <begin position="238"/>
        <end position="261"/>
    </location>
</feature>
<dbReference type="PROSITE" id="PS50855">
    <property type="entry name" value="COX1"/>
    <property type="match status" value="1"/>
</dbReference>
<feature type="transmembrane region" description="Helical" evidence="1">
    <location>
        <begin position="345"/>
        <end position="365"/>
    </location>
</feature>
<dbReference type="InterPro" id="IPR023616">
    <property type="entry name" value="Cyt_c_oxase-like_su1_dom"/>
</dbReference>
<dbReference type="Pfam" id="PF00115">
    <property type="entry name" value="COX1"/>
    <property type="match status" value="1"/>
</dbReference>
<dbReference type="EMBL" id="CAEZTQ010000060">
    <property type="protein sequence ID" value="CAB4570642.1"/>
    <property type="molecule type" value="Genomic_DNA"/>
</dbReference>
<evidence type="ECO:0000313" key="3">
    <source>
        <dbReference type="EMBL" id="CAB4570642.1"/>
    </source>
</evidence>
<dbReference type="Gene3D" id="1.20.210.10">
    <property type="entry name" value="Cytochrome c oxidase-like, subunit I domain"/>
    <property type="match status" value="1"/>
</dbReference>
<dbReference type="SUPFAM" id="SSF81442">
    <property type="entry name" value="Cytochrome c oxidase subunit I-like"/>
    <property type="match status" value="1"/>
</dbReference>
<feature type="transmembrane region" description="Helical" evidence="1">
    <location>
        <begin position="385"/>
        <end position="403"/>
    </location>
</feature>
<gene>
    <name evidence="3" type="ORF">UFOPK1704_00416</name>
</gene>
<feature type="transmembrane region" description="Helical" evidence="1">
    <location>
        <begin position="273"/>
        <end position="291"/>
    </location>
</feature>
<feature type="transmembrane region" description="Helical" evidence="1">
    <location>
        <begin position="38"/>
        <end position="59"/>
    </location>
</feature>
<dbReference type="InterPro" id="IPR000883">
    <property type="entry name" value="Cyt_C_Oxase_1"/>
</dbReference>
<feature type="transmembrane region" description="Helical" evidence="1">
    <location>
        <begin position="415"/>
        <end position="437"/>
    </location>
</feature>
<keyword evidence="1" id="KW-0472">Membrane</keyword>
<feature type="transmembrane region" description="Helical" evidence="1">
    <location>
        <begin position="152"/>
        <end position="178"/>
    </location>
</feature>